<dbReference type="EMBL" id="LWDF02000663">
    <property type="protein sequence ID" value="KAE8244394.1"/>
    <property type="molecule type" value="Genomic_DNA"/>
</dbReference>
<sequence>MSSKGSSEAFARLVHSRTGRNRGKAKVLWFQSTVSACNDKLAVVIGHCTLHLSLLAWIISCTIIVRVVTVGTHFSIDFGTAVGTCFRTHLTLAIFRITSCDFRSHIFTGINIDFAFDFCAILGTDLGTGVRDALNPIDDPALFLRTFVPAIRFSFPLL</sequence>
<accession>A0A177T2T0</accession>
<name>A0A177T2T0_9BASI</name>
<organism evidence="1 2">
    <name type="scientific">Tilletia indica</name>
    <dbReference type="NCBI Taxonomy" id="43049"/>
    <lineage>
        <taxon>Eukaryota</taxon>
        <taxon>Fungi</taxon>
        <taxon>Dikarya</taxon>
        <taxon>Basidiomycota</taxon>
        <taxon>Ustilaginomycotina</taxon>
        <taxon>Exobasidiomycetes</taxon>
        <taxon>Tilletiales</taxon>
        <taxon>Tilletiaceae</taxon>
        <taxon>Tilletia</taxon>
    </lineage>
</organism>
<dbReference type="Proteomes" id="UP000077521">
    <property type="component" value="Unassembled WGS sequence"/>
</dbReference>
<protein>
    <submittedName>
        <fullName evidence="1">Uncharacterized protein</fullName>
    </submittedName>
</protein>
<proteinExistence type="predicted"/>
<evidence type="ECO:0000313" key="1">
    <source>
        <dbReference type="EMBL" id="KAE8244394.1"/>
    </source>
</evidence>
<comment type="caution">
    <text evidence="1">The sequence shown here is derived from an EMBL/GenBank/DDBJ whole genome shotgun (WGS) entry which is preliminary data.</text>
</comment>
<reference evidence="1" key="1">
    <citation type="submission" date="2016-04" db="EMBL/GenBank/DDBJ databases">
        <authorList>
            <person name="Nguyen H.D."/>
            <person name="Samba Siva P."/>
            <person name="Cullis J."/>
            <person name="Levesque C.A."/>
            <person name="Hambleton S."/>
        </authorList>
    </citation>
    <scope>NUCLEOTIDE SEQUENCE</scope>
    <source>
        <strain evidence="1">DAOMC 236416</strain>
    </source>
</reference>
<evidence type="ECO:0000313" key="2">
    <source>
        <dbReference type="Proteomes" id="UP000077521"/>
    </source>
</evidence>
<gene>
    <name evidence="1" type="ORF">A4X13_0g6627</name>
</gene>
<reference evidence="1" key="2">
    <citation type="journal article" date="2019" name="IMA Fungus">
        <title>Genome sequencing and comparison of five Tilletia species to identify candidate genes for the detection of regulated species infecting wheat.</title>
        <authorList>
            <person name="Nguyen H.D.T."/>
            <person name="Sultana T."/>
            <person name="Kesanakurti P."/>
            <person name="Hambleton S."/>
        </authorList>
    </citation>
    <scope>NUCLEOTIDE SEQUENCE</scope>
    <source>
        <strain evidence="1">DAOMC 236416</strain>
    </source>
</reference>
<dbReference type="AlphaFoldDB" id="A0A177T2T0"/>
<keyword evidence="2" id="KW-1185">Reference proteome</keyword>